<evidence type="ECO:0000313" key="3">
    <source>
        <dbReference type="EMBL" id="USG61136.1"/>
    </source>
</evidence>
<gene>
    <name evidence="3" type="ORF">NBZ79_18425</name>
</gene>
<protein>
    <submittedName>
        <fullName evidence="3">BON domain-containing protein</fullName>
    </submittedName>
</protein>
<sequence>MKTVAFICFSLLAMSFLSGCAGVILGGAAATGVAVAEERSVGTIVDDATIATQIRGKIFDKSEPLFTDTATTVNDGIVLITGQVPTPDDRIELARIAWSVQGVKQVHNRTTVKGQGENPNFASDALITTKLKYQLLADSKIMNINYSVETVGKVVYLMGVAQNQAELDRVEAHAKEISGVRSIVSYVQLKSALYKNKTS</sequence>
<feature type="domain" description="BON" evidence="2">
    <location>
        <begin position="123"/>
        <end position="191"/>
    </location>
</feature>
<dbReference type="PROSITE" id="PS51257">
    <property type="entry name" value="PROKAR_LIPOPROTEIN"/>
    <property type="match status" value="1"/>
</dbReference>
<dbReference type="Proteomes" id="UP001056291">
    <property type="component" value="Chromosome"/>
</dbReference>
<dbReference type="InterPro" id="IPR014004">
    <property type="entry name" value="Transpt-assoc_nodulatn_dom_bac"/>
</dbReference>
<dbReference type="PANTHER" id="PTHR34606">
    <property type="entry name" value="BON DOMAIN-CONTAINING PROTEIN"/>
    <property type="match status" value="1"/>
</dbReference>
<accession>A0ABY4W922</accession>
<feature type="signal peptide" evidence="1">
    <location>
        <begin position="1"/>
        <end position="21"/>
    </location>
</feature>
<dbReference type="PROSITE" id="PS50914">
    <property type="entry name" value="BON"/>
    <property type="match status" value="2"/>
</dbReference>
<dbReference type="PANTHER" id="PTHR34606:SF15">
    <property type="entry name" value="BON DOMAIN-CONTAINING PROTEIN"/>
    <property type="match status" value="1"/>
</dbReference>
<reference evidence="3" key="1">
    <citation type="submission" date="2022-06" db="EMBL/GenBank/DDBJ databases">
        <title>Sneathiella actinostolidae sp. nov., isolated from a sea anemonein the Western Pacific Ocean.</title>
        <authorList>
            <person name="Wei M.J."/>
        </authorList>
    </citation>
    <scope>NUCLEOTIDE SEQUENCE</scope>
    <source>
        <strain evidence="3">PHK-P5</strain>
    </source>
</reference>
<dbReference type="EMBL" id="CP098747">
    <property type="protein sequence ID" value="USG61136.1"/>
    <property type="molecule type" value="Genomic_DNA"/>
</dbReference>
<evidence type="ECO:0000259" key="2">
    <source>
        <dbReference type="PROSITE" id="PS50914"/>
    </source>
</evidence>
<dbReference type="InterPro" id="IPR007055">
    <property type="entry name" value="BON_dom"/>
</dbReference>
<dbReference type="Gene3D" id="3.30.1340.30">
    <property type="match status" value="1"/>
</dbReference>
<name>A0ABY4W922_9PROT</name>
<organism evidence="3 4">
    <name type="scientific">Sneathiella marina</name>
    <dbReference type="NCBI Taxonomy" id="2950108"/>
    <lineage>
        <taxon>Bacteria</taxon>
        <taxon>Pseudomonadati</taxon>
        <taxon>Pseudomonadota</taxon>
        <taxon>Alphaproteobacteria</taxon>
        <taxon>Sneathiellales</taxon>
        <taxon>Sneathiellaceae</taxon>
        <taxon>Sneathiella</taxon>
    </lineage>
</organism>
<keyword evidence="4" id="KW-1185">Reference proteome</keyword>
<dbReference type="SMART" id="SM00749">
    <property type="entry name" value="BON"/>
    <property type="match status" value="2"/>
</dbReference>
<evidence type="ECO:0000313" key="4">
    <source>
        <dbReference type="Proteomes" id="UP001056291"/>
    </source>
</evidence>
<dbReference type="RefSeq" id="WP_251934123.1">
    <property type="nucleotide sequence ID" value="NZ_CP098747.1"/>
</dbReference>
<dbReference type="Pfam" id="PF04972">
    <property type="entry name" value="BON"/>
    <property type="match status" value="2"/>
</dbReference>
<dbReference type="InterPro" id="IPR051686">
    <property type="entry name" value="Lipoprotein_DolP"/>
</dbReference>
<feature type="domain" description="BON" evidence="2">
    <location>
        <begin position="46"/>
        <end position="114"/>
    </location>
</feature>
<proteinExistence type="predicted"/>
<feature type="chain" id="PRO_5046643307" evidence="1">
    <location>
        <begin position="22"/>
        <end position="199"/>
    </location>
</feature>
<keyword evidence="1" id="KW-0732">Signal</keyword>
<evidence type="ECO:0000256" key="1">
    <source>
        <dbReference type="SAM" id="SignalP"/>
    </source>
</evidence>